<name>A0A9E6XU52_9ACTN</name>
<evidence type="ECO:0000256" key="6">
    <source>
        <dbReference type="ARBA" id="ARBA00023136"/>
    </source>
</evidence>
<dbReference type="InterPro" id="IPR011701">
    <property type="entry name" value="MFS"/>
</dbReference>
<keyword evidence="5 8" id="KW-1133">Transmembrane helix</keyword>
<feature type="region of interest" description="Disordered" evidence="7">
    <location>
        <begin position="446"/>
        <end position="473"/>
    </location>
</feature>
<keyword evidence="11" id="KW-1185">Reference proteome</keyword>
<dbReference type="SUPFAM" id="SSF103473">
    <property type="entry name" value="MFS general substrate transporter"/>
    <property type="match status" value="1"/>
</dbReference>
<keyword evidence="4 8" id="KW-0812">Transmembrane</keyword>
<feature type="transmembrane region" description="Helical" evidence="8">
    <location>
        <begin position="250"/>
        <end position="271"/>
    </location>
</feature>
<protein>
    <submittedName>
        <fullName evidence="10">Multidrug resistance protein Stp</fullName>
    </submittedName>
</protein>
<dbReference type="InterPro" id="IPR036259">
    <property type="entry name" value="MFS_trans_sf"/>
</dbReference>
<dbReference type="NCBIfam" id="TIGR00711">
    <property type="entry name" value="efflux_EmrB"/>
    <property type="match status" value="1"/>
</dbReference>
<keyword evidence="3" id="KW-1003">Cell membrane</keyword>
<dbReference type="Gene3D" id="1.20.1250.20">
    <property type="entry name" value="MFS general substrate transporter like domains"/>
    <property type="match status" value="1"/>
</dbReference>
<comment type="subcellular location">
    <subcellularLocation>
        <location evidence="1">Cell membrane</location>
        <topology evidence="1">Multi-pass membrane protein</topology>
    </subcellularLocation>
</comment>
<dbReference type="PANTHER" id="PTHR42718:SF46">
    <property type="entry name" value="BLR6921 PROTEIN"/>
    <property type="match status" value="1"/>
</dbReference>
<feature type="transmembrane region" description="Helical" evidence="8">
    <location>
        <begin position="149"/>
        <end position="169"/>
    </location>
</feature>
<feature type="transmembrane region" description="Helical" evidence="8">
    <location>
        <begin position="339"/>
        <end position="360"/>
    </location>
</feature>
<feature type="transmembrane region" description="Helical" evidence="8">
    <location>
        <begin position="31"/>
        <end position="49"/>
    </location>
</feature>
<dbReference type="PANTHER" id="PTHR42718">
    <property type="entry name" value="MAJOR FACILITATOR SUPERFAMILY MULTIDRUG TRANSPORTER MFSC"/>
    <property type="match status" value="1"/>
</dbReference>
<keyword evidence="2" id="KW-0813">Transport</keyword>
<dbReference type="InterPro" id="IPR004638">
    <property type="entry name" value="EmrB-like"/>
</dbReference>
<evidence type="ECO:0000256" key="2">
    <source>
        <dbReference type="ARBA" id="ARBA00022448"/>
    </source>
</evidence>
<dbReference type="PROSITE" id="PS50850">
    <property type="entry name" value="MFS"/>
    <property type="match status" value="1"/>
</dbReference>
<dbReference type="EMBL" id="CP087164">
    <property type="protein sequence ID" value="UGS33801.1"/>
    <property type="molecule type" value="Genomic_DNA"/>
</dbReference>
<keyword evidence="6 8" id="KW-0472">Membrane</keyword>
<evidence type="ECO:0000256" key="5">
    <source>
        <dbReference type="ARBA" id="ARBA00022989"/>
    </source>
</evidence>
<dbReference type="Gene3D" id="1.20.1720.10">
    <property type="entry name" value="Multidrug resistance protein D"/>
    <property type="match status" value="1"/>
</dbReference>
<gene>
    <name evidence="10" type="primary">stp_1</name>
    <name evidence="10" type="ORF">DSM104329_00166</name>
</gene>
<feature type="transmembrane region" description="Helical" evidence="8">
    <location>
        <begin position="277"/>
        <end position="302"/>
    </location>
</feature>
<dbReference type="GO" id="GO:0005886">
    <property type="term" value="C:plasma membrane"/>
    <property type="evidence" value="ECO:0007669"/>
    <property type="project" value="UniProtKB-SubCell"/>
</dbReference>
<reference evidence="10" key="1">
    <citation type="journal article" date="2022" name="Int. J. Syst. Evol. Microbiol.">
        <title>Pseudomonas aegrilactucae sp. nov. and Pseudomonas morbosilactucae sp. nov., pathogens causing bacterial rot of lettuce in Japan.</title>
        <authorList>
            <person name="Sawada H."/>
            <person name="Fujikawa T."/>
            <person name="Satou M."/>
        </authorList>
    </citation>
    <scope>NUCLEOTIDE SEQUENCE</scope>
    <source>
        <strain evidence="10">0166_1</strain>
    </source>
</reference>
<evidence type="ECO:0000256" key="3">
    <source>
        <dbReference type="ARBA" id="ARBA00022475"/>
    </source>
</evidence>
<evidence type="ECO:0000313" key="11">
    <source>
        <dbReference type="Proteomes" id="UP001162834"/>
    </source>
</evidence>
<evidence type="ECO:0000256" key="1">
    <source>
        <dbReference type="ARBA" id="ARBA00004651"/>
    </source>
</evidence>
<dbReference type="CDD" id="cd17321">
    <property type="entry name" value="MFS_MMR_MDR_like"/>
    <property type="match status" value="1"/>
</dbReference>
<dbReference type="Proteomes" id="UP001162834">
    <property type="component" value="Chromosome"/>
</dbReference>
<feature type="domain" description="Major facilitator superfamily (MFS) profile" evidence="9">
    <location>
        <begin position="1"/>
        <end position="445"/>
    </location>
</feature>
<feature type="transmembrane region" description="Helical" evidence="8">
    <location>
        <begin position="422"/>
        <end position="441"/>
    </location>
</feature>
<evidence type="ECO:0000313" key="10">
    <source>
        <dbReference type="EMBL" id="UGS33801.1"/>
    </source>
</evidence>
<dbReference type="InterPro" id="IPR020846">
    <property type="entry name" value="MFS_dom"/>
</dbReference>
<accession>A0A9E6XU52</accession>
<feature type="transmembrane region" description="Helical" evidence="8">
    <location>
        <begin position="381"/>
        <end position="402"/>
    </location>
</feature>
<feature type="transmembrane region" description="Helical" evidence="8">
    <location>
        <begin position="119"/>
        <end position="137"/>
    </location>
</feature>
<feature type="transmembrane region" description="Helical" evidence="8">
    <location>
        <begin position="61"/>
        <end position="80"/>
    </location>
</feature>
<dbReference type="AlphaFoldDB" id="A0A9E6XU52"/>
<sequence length="473" mass="49234">MGLFMLMLDSTVVTLALPAIRRELGASPSELQWVVNAYLLTVAVFVVTAGRLGDMVGRKRVFLVALAIFSGGLVVAALAPSIEVLVVARVIQGVGAAGMLTLSLALVSSAFSDADRPRALGIWAGVSALALAIGPLVGGVLVDQLSWRWVFWIGVPPLALGFLWTARATRETRDEAAGRHLDVPGVVTLTLGLGLIVLALVQGDDWGWSSARTLVVLALGILAAIAFVVIDEHVKSPIVEFDLFRNRPYLGATAAAFCLVGAWWAVIFYMPQYLQDILGYSAVASGVLVLPITAPMVVISPLCERLIARVGAKVLMTAGMLCATVGVLIMTRIDATSGYALLLPGFLLFGVALGLVYTPMSTAAMAAMPRSKAGIAAGVLAMNRLLAGSVLLAATGALFAAFGHERDGAPLDVHYTYALSHALWATVALLAVGTVLTAWLVEGRATPTPAPDGGPQPSTASGTMANRSTSTSP</sequence>
<feature type="transmembrane region" description="Helical" evidence="8">
    <location>
        <begin position="314"/>
        <end position="333"/>
    </location>
</feature>
<proteinExistence type="predicted"/>
<dbReference type="Pfam" id="PF07690">
    <property type="entry name" value="MFS_1"/>
    <property type="match status" value="1"/>
</dbReference>
<evidence type="ECO:0000256" key="8">
    <source>
        <dbReference type="SAM" id="Phobius"/>
    </source>
</evidence>
<evidence type="ECO:0000256" key="7">
    <source>
        <dbReference type="SAM" id="MobiDB-lite"/>
    </source>
</evidence>
<dbReference type="GO" id="GO:0022857">
    <property type="term" value="F:transmembrane transporter activity"/>
    <property type="evidence" value="ECO:0007669"/>
    <property type="project" value="InterPro"/>
</dbReference>
<feature type="transmembrane region" description="Helical" evidence="8">
    <location>
        <begin position="181"/>
        <end position="201"/>
    </location>
</feature>
<feature type="transmembrane region" description="Helical" evidence="8">
    <location>
        <begin position="86"/>
        <end position="107"/>
    </location>
</feature>
<feature type="transmembrane region" description="Helical" evidence="8">
    <location>
        <begin position="213"/>
        <end position="230"/>
    </location>
</feature>
<feature type="compositionally biased region" description="Polar residues" evidence="7">
    <location>
        <begin position="456"/>
        <end position="473"/>
    </location>
</feature>
<dbReference type="KEGG" id="sbae:DSM104329_00166"/>
<dbReference type="RefSeq" id="WP_259313493.1">
    <property type="nucleotide sequence ID" value="NZ_CP087164.1"/>
</dbReference>
<evidence type="ECO:0000256" key="4">
    <source>
        <dbReference type="ARBA" id="ARBA00022692"/>
    </source>
</evidence>
<organism evidence="10 11">
    <name type="scientific">Capillimicrobium parvum</name>
    <dbReference type="NCBI Taxonomy" id="2884022"/>
    <lineage>
        <taxon>Bacteria</taxon>
        <taxon>Bacillati</taxon>
        <taxon>Actinomycetota</taxon>
        <taxon>Thermoleophilia</taxon>
        <taxon>Solirubrobacterales</taxon>
        <taxon>Capillimicrobiaceae</taxon>
        <taxon>Capillimicrobium</taxon>
    </lineage>
</organism>
<evidence type="ECO:0000259" key="9">
    <source>
        <dbReference type="PROSITE" id="PS50850"/>
    </source>
</evidence>